<feature type="domain" description="Fibronectin type-III" evidence="2">
    <location>
        <begin position="212"/>
        <end position="316"/>
    </location>
</feature>
<dbReference type="InterPro" id="IPR003961">
    <property type="entry name" value="FN3_dom"/>
</dbReference>
<dbReference type="InterPro" id="IPR013783">
    <property type="entry name" value="Ig-like_fold"/>
</dbReference>
<evidence type="ECO:0000259" key="2">
    <source>
        <dbReference type="PROSITE" id="PS50853"/>
    </source>
</evidence>
<proteinExistence type="predicted"/>
<sequence>MGTKSSPRTCPWTPALFLAVFLMIQAAVSSQRAEKELGDTCSQYECVAYGQICSADYKCICLLGWYQYPNTKQCTVSDPVQSLTATDVTSSDISVSWLPPPTSGTGEVIGYVLRVYNSDDLCLKRRYFLCAGCTQKPELRTNCPSSSETASSLTQEDLNNPAKIISGAMYNIPPYRNLTLTVSAIKNNAEGIEARLPFVTKIGTPRQYTSLEVDPIRDLDANQVHINVSWTPGVYTGPYFTHLDILKKELPSGVFRQEKVIILNEDNRTYLKTNLQAGWDYRVTVMAVIPRQNAENLTGPQFRPWVDVRMPSLPPGQVQLVSVRGDNYNADEMTLSFRCPPEMERNGTLRGFVVRVMVLSVQDNTTPQLQGEFFIPLGKHHREPCSYKVDAADL</sequence>
<keyword evidence="1" id="KW-0732">Signal</keyword>
<feature type="signal peptide" evidence="1">
    <location>
        <begin position="1"/>
        <end position="30"/>
    </location>
</feature>
<dbReference type="GeneID" id="101862081"/>
<dbReference type="SUPFAM" id="SSF49265">
    <property type="entry name" value="Fibronectin type III"/>
    <property type="match status" value="1"/>
</dbReference>
<dbReference type="SMART" id="SM00060">
    <property type="entry name" value="FN3"/>
    <property type="match status" value="2"/>
</dbReference>
<organism evidence="3 4">
    <name type="scientific">Aplysia californica</name>
    <name type="common">California sea hare</name>
    <dbReference type="NCBI Taxonomy" id="6500"/>
    <lineage>
        <taxon>Eukaryota</taxon>
        <taxon>Metazoa</taxon>
        <taxon>Spiralia</taxon>
        <taxon>Lophotrochozoa</taxon>
        <taxon>Mollusca</taxon>
        <taxon>Gastropoda</taxon>
        <taxon>Heterobranchia</taxon>
        <taxon>Euthyneura</taxon>
        <taxon>Tectipleura</taxon>
        <taxon>Aplysiida</taxon>
        <taxon>Aplysioidea</taxon>
        <taxon>Aplysiidae</taxon>
        <taxon>Aplysia</taxon>
    </lineage>
</organism>
<dbReference type="RefSeq" id="XP_035829162.1">
    <property type="nucleotide sequence ID" value="XM_035973269.1"/>
</dbReference>
<evidence type="ECO:0000256" key="1">
    <source>
        <dbReference type="SAM" id="SignalP"/>
    </source>
</evidence>
<dbReference type="Proteomes" id="UP000694888">
    <property type="component" value="Unplaced"/>
</dbReference>
<accession>A0ABM1W3B9</accession>
<name>A0ABM1W3B9_APLCA</name>
<dbReference type="CDD" id="cd00063">
    <property type="entry name" value="FN3"/>
    <property type="match status" value="2"/>
</dbReference>
<dbReference type="InterPro" id="IPR036116">
    <property type="entry name" value="FN3_sf"/>
</dbReference>
<evidence type="ECO:0000313" key="4">
    <source>
        <dbReference type="RefSeq" id="XP_035829162.1"/>
    </source>
</evidence>
<protein>
    <submittedName>
        <fullName evidence="4">Uncharacterized protein LOC101862081</fullName>
    </submittedName>
</protein>
<evidence type="ECO:0000313" key="3">
    <source>
        <dbReference type="Proteomes" id="UP000694888"/>
    </source>
</evidence>
<reference evidence="4" key="1">
    <citation type="submission" date="2025-08" db="UniProtKB">
        <authorList>
            <consortium name="RefSeq"/>
        </authorList>
    </citation>
    <scope>IDENTIFICATION</scope>
</reference>
<feature type="chain" id="PRO_5046491025" evidence="1">
    <location>
        <begin position="31"/>
        <end position="394"/>
    </location>
</feature>
<dbReference type="PROSITE" id="PS50853">
    <property type="entry name" value="FN3"/>
    <property type="match status" value="1"/>
</dbReference>
<dbReference type="Gene3D" id="2.60.40.10">
    <property type="entry name" value="Immunoglobulins"/>
    <property type="match status" value="2"/>
</dbReference>
<feature type="non-terminal residue" evidence="4">
    <location>
        <position position="394"/>
    </location>
</feature>
<keyword evidence="3" id="KW-1185">Reference proteome</keyword>
<dbReference type="Pfam" id="PF00041">
    <property type="entry name" value="fn3"/>
    <property type="match status" value="1"/>
</dbReference>
<gene>
    <name evidence="4" type="primary">LOC101862081</name>
</gene>